<evidence type="ECO:0000256" key="1">
    <source>
        <dbReference type="ARBA" id="ARBA00007963"/>
    </source>
</evidence>
<dbReference type="EMBL" id="UIVT01000003">
    <property type="protein sequence ID" value="SVP93189.1"/>
    <property type="molecule type" value="Genomic_DNA"/>
</dbReference>
<dbReference type="Gene3D" id="3.55.10.10">
    <property type="entry name" value="Archease domain"/>
    <property type="match status" value="1"/>
</dbReference>
<keyword evidence="2" id="KW-0819">tRNA processing</keyword>
<feature type="domain" description="Archease" evidence="5">
    <location>
        <begin position="71"/>
        <end position="204"/>
    </location>
</feature>
<dbReference type="InterPro" id="IPR036820">
    <property type="entry name" value="Archease_dom_sf"/>
</dbReference>
<keyword evidence="3" id="KW-0479">Metal-binding</keyword>
<dbReference type="VEuPathDB" id="PiroplasmaDB:TA02705"/>
<evidence type="ECO:0000256" key="2">
    <source>
        <dbReference type="ARBA" id="ARBA00022694"/>
    </source>
</evidence>
<sequence>MVLDDSEHPELKCDIDVYNVPFGIPIPHNSNEFTKPIVLNKNLDSECLKKYDKESDLHKLLVTLKDVSYDYQYLDHPADVILLGQGKSIKEALESISISLFNYISDLSYVEPKHLKTIEVTGKGLIKLLYHLLDECLYLYSGDYFIAKYVLIEDLNSTCTNSDNYFENYEFKIKAIALGDYYDKNIHKCGTEIKAITMHHLSIKLWIEDQVYEFKNDMESNKADFLNHLKDLRVTKCKAFALVDI</sequence>
<evidence type="ECO:0000259" key="5">
    <source>
        <dbReference type="Pfam" id="PF01951"/>
    </source>
</evidence>
<evidence type="ECO:0000256" key="3">
    <source>
        <dbReference type="ARBA" id="ARBA00022723"/>
    </source>
</evidence>
<dbReference type="PANTHER" id="PTHR12682">
    <property type="entry name" value="ARCHEASE"/>
    <property type="match status" value="1"/>
</dbReference>
<gene>
    <name evidence="7" type="ORF">TAT_000217700</name>
    <name evidence="6" type="ORF">TAV_000217700</name>
</gene>
<keyword evidence="4" id="KW-0106">Calcium</keyword>
<proteinExistence type="inferred from homology"/>
<reference evidence="7" key="1">
    <citation type="submission" date="2018-07" db="EMBL/GenBank/DDBJ databases">
        <authorList>
            <person name="Quirk P.G."/>
            <person name="Krulwich T.A."/>
        </authorList>
    </citation>
    <scope>NUCLEOTIDE SEQUENCE</scope>
    <source>
        <strain evidence="7">Anand</strain>
    </source>
</reference>
<evidence type="ECO:0000313" key="6">
    <source>
        <dbReference type="EMBL" id="SVP92384.1"/>
    </source>
</evidence>
<protein>
    <submittedName>
        <fullName evidence="7">Archease protein family (MTH1598/TM1083), putative</fullName>
    </submittedName>
</protein>
<dbReference type="EMBL" id="UIVS01000003">
    <property type="protein sequence ID" value="SVP92384.1"/>
    <property type="molecule type" value="Genomic_DNA"/>
</dbReference>
<dbReference type="GO" id="GO:0072669">
    <property type="term" value="C:tRNA-splicing ligase complex"/>
    <property type="evidence" value="ECO:0007669"/>
    <property type="project" value="TreeGrafter"/>
</dbReference>
<dbReference type="GO" id="GO:0006388">
    <property type="term" value="P:tRNA splicing, via endonucleolytic cleavage and ligation"/>
    <property type="evidence" value="ECO:0007669"/>
    <property type="project" value="TreeGrafter"/>
</dbReference>
<evidence type="ECO:0000256" key="4">
    <source>
        <dbReference type="ARBA" id="ARBA00022837"/>
    </source>
</evidence>
<dbReference type="InterPro" id="IPR002804">
    <property type="entry name" value="Archease"/>
</dbReference>
<dbReference type="SUPFAM" id="SSF69819">
    <property type="entry name" value="MTH1598-like"/>
    <property type="match status" value="1"/>
</dbReference>
<dbReference type="AlphaFoldDB" id="A0A3B0N5V1"/>
<evidence type="ECO:0000313" key="7">
    <source>
        <dbReference type="EMBL" id="SVP93189.1"/>
    </source>
</evidence>
<dbReference type="Pfam" id="PF01951">
    <property type="entry name" value="Archease"/>
    <property type="match status" value="1"/>
</dbReference>
<organism evidence="7">
    <name type="scientific">Theileria annulata</name>
    <dbReference type="NCBI Taxonomy" id="5874"/>
    <lineage>
        <taxon>Eukaryota</taxon>
        <taxon>Sar</taxon>
        <taxon>Alveolata</taxon>
        <taxon>Apicomplexa</taxon>
        <taxon>Aconoidasida</taxon>
        <taxon>Piroplasmida</taxon>
        <taxon>Theileriidae</taxon>
        <taxon>Theileria</taxon>
    </lineage>
</organism>
<comment type="similarity">
    <text evidence="1">Belongs to the archease family.</text>
</comment>
<accession>A0A3B0N5V1</accession>
<dbReference type="InterPro" id="IPR023572">
    <property type="entry name" value="Archease_dom"/>
</dbReference>
<dbReference type="PANTHER" id="PTHR12682:SF11">
    <property type="entry name" value="PROTEIN ARCHEASE"/>
    <property type="match status" value="1"/>
</dbReference>
<name>A0A3B0N5V1_THEAN</name>
<dbReference type="GO" id="GO:0046872">
    <property type="term" value="F:metal ion binding"/>
    <property type="evidence" value="ECO:0007669"/>
    <property type="project" value="UniProtKB-KW"/>
</dbReference>